<keyword evidence="1" id="KW-0378">Hydrolase</keyword>
<sequence>MKISIISSLFAISPVFAQLALPQPPYLPPNATAGTVPTNSTNRPNTQWSNLIGNLLYFYEAQRSGKLPPTNRVPWRNSSAVDDGRDVKLDLSGGYYDAGDYIKCTYPLTFTITSLCWGAIDNGLGYDMSNQTAYLDDMLRWGLDWLMRAHPENSTLYVQVGDANIDNNYWGGDNDIPQPRPSFQINDTSPGTDAAASASAAFSACAAMYANRGFNGKYAQQTASLRNSTYASTLLTHAHALYTFAVKASGGMKTYQSSVPQVGDAYASSSYGDDLVLAALFLSWAENSSDFYREANSYYQQFKLSGYEGVLNWDSKTPALPVLFAQIAQSPNGPGSNLSQWQNEAEDYFDGLIDSKGGASYTKHGLLYFGDDSRDNSLNPALNAAMIMNRYASMATTDDKRVKYQTFVRSQIDYVLGKNPMSVPYIVGVNPNSPQNPHSAPASGGDDVGNINGDPIVTAHVLYGAVIGGPDKFDNFYDIRSDWPETEVALDYNAPMLTLTAMSILNQTTDPFYVSLQDGAYAAVKPQGLPCDSAFPSACTHPLPKKAQIAMAVVITVVGLAIIGAGFYYFLLTRSQKAQ</sequence>
<reference evidence="1 2" key="1">
    <citation type="journal article" date="2019" name="Nat. Ecol. Evol.">
        <title>Megaphylogeny resolves global patterns of mushroom evolution.</title>
        <authorList>
            <person name="Varga T."/>
            <person name="Krizsan K."/>
            <person name="Foldi C."/>
            <person name="Dima B."/>
            <person name="Sanchez-Garcia M."/>
            <person name="Sanchez-Ramirez S."/>
            <person name="Szollosi G.J."/>
            <person name="Szarkandi J.G."/>
            <person name="Papp V."/>
            <person name="Albert L."/>
            <person name="Andreopoulos W."/>
            <person name="Angelini C."/>
            <person name="Antonin V."/>
            <person name="Barry K.W."/>
            <person name="Bougher N.L."/>
            <person name="Buchanan P."/>
            <person name="Buyck B."/>
            <person name="Bense V."/>
            <person name="Catcheside P."/>
            <person name="Chovatia M."/>
            <person name="Cooper J."/>
            <person name="Damon W."/>
            <person name="Desjardin D."/>
            <person name="Finy P."/>
            <person name="Geml J."/>
            <person name="Haridas S."/>
            <person name="Hughes K."/>
            <person name="Justo A."/>
            <person name="Karasinski D."/>
            <person name="Kautmanova I."/>
            <person name="Kiss B."/>
            <person name="Kocsube S."/>
            <person name="Kotiranta H."/>
            <person name="LaButti K.M."/>
            <person name="Lechner B.E."/>
            <person name="Liimatainen K."/>
            <person name="Lipzen A."/>
            <person name="Lukacs Z."/>
            <person name="Mihaltcheva S."/>
            <person name="Morgado L.N."/>
            <person name="Niskanen T."/>
            <person name="Noordeloos M.E."/>
            <person name="Ohm R.A."/>
            <person name="Ortiz-Santana B."/>
            <person name="Ovrebo C."/>
            <person name="Racz N."/>
            <person name="Riley R."/>
            <person name="Savchenko A."/>
            <person name="Shiryaev A."/>
            <person name="Soop K."/>
            <person name="Spirin V."/>
            <person name="Szebenyi C."/>
            <person name="Tomsovsky M."/>
            <person name="Tulloss R.E."/>
            <person name="Uehling J."/>
            <person name="Grigoriev I.V."/>
            <person name="Vagvolgyi C."/>
            <person name="Papp T."/>
            <person name="Martin F.M."/>
            <person name="Miettinen O."/>
            <person name="Hibbett D.S."/>
            <person name="Nagy L.G."/>
        </authorList>
    </citation>
    <scope>NUCLEOTIDE SEQUENCE [LARGE SCALE GENOMIC DNA]</scope>
    <source>
        <strain evidence="1 2">NL-1719</strain>
    </source>
</reference>
<dbReference type="Proteomes" id="UP000308600">
    <property type="component" value="Unassembled WGS sequence"/>
</dbReference>
<proteinExistence type="predicted"/>
<evidence type="ECO:0000313" key="1">
    <source>
        <dbReference type="EMBL" id="TFK76043.1"/>
    </source>
</evidence>
<keyword evidence="2" id="KW-1185">Reference proteome</keyword>
<organism evidence="1 2">
    <name type="scientific">Pluteus cervinus</name>
    <dbReference type="NCBI Taxonomy" id="181527"/>
    <lineage>
        <taxon>Eukaryota</taxon>
        <taxon>Fungi</taxon>
        <taxon>Dikarya</taxon>
        <taxon>Basidiomycota</taxon>
        <taxon>Agaricomycotina</taxon>
        <taxon>Agaricomycetes</taxon>
        <taxon>Agaricomycetidae</taxon>
        <taxon>Agaricales</taxon>
        <taxon>Pluteineae</taxon>
        <taxon>Pluteaceae</taxon>
        <taxon>Pluteus</taxon>
    </lineage>
</organism>
<gene>
    <name evidence="1" type="ORF">BDN72DRAFT_874245</name>
</gene>
<accession>A0ACD3BCH7</accession>
<protein>
    <submittedName>
        <fullName evidence="1">Glycoside hydrolase family 9 protein</fullName>
    </submittedName>
</protein>
<name>A0ACD3BCH7_9AGAR</name>
<evidence type="ECO:0000313" key="2">
    <source>
        <dbReference type="Proteomes" id="UP000308600"/>
    </source>
</evidence>
<dbReference type="EMBL" id="ML208261">
    <property type="protein sequence ID" value="TFK76043.1"/>
    <property type="molecule type" value="Genomic_DNA"/>
</dbReference>